<feature type="transmembrane region" description="Helical" evidence="10">
    <location>
        <begin position="14"/>
        <end position="35"/>
    </location>
</feature>
<dbReference type="Pfam" id="PF02518">
    <property type="entry name" value="HATPase_c"/>
    <property type="match status" value="1"/>
</dbReference>
<dbReference type="Proteomes" id="UP000791080">
    <property type="component" value="Unassembled WGS sequence"/>
</dbReference>
<dbReference type="InterPro" id="IPR003594">
    <property type="entry name" value="HATPase_dom"/>
</dbReference>
<keyword evidence="3" id="KW-0597">Phosphoprotein</keyword>
<feature type="transmembrane region" description="Helical" evidence="10">
    <location>
        <begin position="70"/>
        <end position="96"/>
    </location>
</feature>
<dbReference type="GO" id="GO:0016301">
    <property type="term" value="F:kinase activity"/>
    <property type="evidence" value="ECO:0007669"/>
    <property type="project" value="UniProtKB-KW"/>
</dbReference>
<keyword evidence="10" id="KW-0812">Transmembrane</keyword>
<dbReference type="RefSeq" id="WP_026419773.1">
    <property type="nucleotide sequence ID" value="NZ_AUBJ02000001.1"/>
</dbReference>
<dbReference type="EC" id="2.7.13.3" evidence="2"/>
<feature type="coiled-coil region" evidence="9">
    <location>
        <begin position="157"/>
        <end position="184"/>
    </location>
</feature>
<keyword evidence="4" id="KW-0808">Transferase</keyword>
<evidence type="ECO:0000256" key="5">
    <source>
        <dbReference type="ARBA" id="ARBA00022741"/>
    </source>
</evidence>
<evidence type="ECO:0000256" key="2">
    <source>
        <dbReference type="ARBA" id="ARBA00012438"/>
    </source>
</evidence>
<keyword evidence="5" id="KW-0547">Nucleotide-binding</keyword>
<keyword evidence="10" id="KW-1133">Transmembrane helix</keyword>
<evidence type="ECO:0000259" key="12">
    <source>
        <dbReference type="Pfam" id="PF07730"/>
    </source>
</evidence>
<dbReference type="InterPro" id="IPR050482">
    <property type="entry name" value="Sensor_HK_TwoCompSys"/>
</dbReference>
<keyword evidence="10" id="KW-0472">Membrane</keyword>
<evidence type="ECO:0000256" key="6">
    <source>
        <dbReference type="ARBA" id="ARBA00022777"/>
    </source>
</evidence>
<comment type="caution">
    <text evidence="13">The sequence shown here is derived from an EMBL/GenBank/DDBJ whole genome shotgun (WGS) entry which is preliminary data.</text>
</comment>
<dbReference type="PANTHER" id="PTHR24421:SF10">
    <property type="entry name" value="NITRATE_NITRITE SENSOR PROTEIN NARQ"/>
    <property type="match status" value="1"/>
</dbReference>
<organism evidence="13 14">
    <name type="scientific">Actinoalloteichus caeruleus DSM 43889</name>
    <dbReference type="NCBI Taxonomy" id="1120930"/>
    <lineage>
        <taxon>Bacteria</taxon>
        <taxon>Bacillati</taxon>
        <taxon>Actinomycetota</taxon>
        <taxon>Actinomycetes</taxon>
        <taxon>Pseudonocardiales</taxon>
        <taxon>Pseudonocardiaceae</taxon>
        <taxon>Actinoalloteichus</taxon>
        <taxon>Actinoalloteichus cyanogriseus</taxon>
    </lineage>
</organism>
<feature type="domain" description="Signal transduction histidine kinase subgroup 3 dimerisation and phosphoacceptor" evidence="12">
    <location>
        <begin position="183"/>
        <end position="247"/>
    </location>
</feature>
<keyword evidence="7" id="KW-0067">ATP-binding</keyword>
<name>A0ABT1JC58_ACTCY</name>
<dbReference type="InterPro" id="IPR036890">
    <property type="entry name" value="HATPase_C_sf"/>
</dbReference>
<accession>A0ABT1JC58</accession>
<dbReference type="Gene3D" id="1.20.5.1930">
    <property type="match status" value="1"/>
</dbReference>
<dbReference type="EMBL" id="AUBJ02000001">
    <property type="protein sequence ID" value="MCP2330082.1"/>
    <property type="molecule type" value="Genomic_DNA"/>
</dbReference>
<evidence type="ECO:0000256" key="4">
    <source>
        <dbReference type="ARBA" id="ARBA00022679"/>
    </source>
</evidence>
<feature type="transmembrane region" description="Helical" evidence="10">
    <location>
        <begin position="133"/>
        <end position="150"/>
    </location>
</feature>
<sequence length="379" mass="40720">MTAVRRWRRGRRDWLVDLGLFLAAATYGLWTAALYRQDPTMPGWLSATDQLLGVAGCAVLWWRRSWPTPIAVGLVVTATVAETAAGAMVAALFSLAVRRPPRVAVAVLLLSLLSAAVSVGWRPEPPEGRPLVLLLGVAVHSAATAWGITVRQRRSLFQSLRTRAEQAEAEAELLAERARRSSRDEIAREIHDVLGHRLSLLSLHAGALEYRADATPEETRQAVGVIRSSAHQALQDLREVIGVLRAPEPDRPQPSFTDLPALVAESSAGGVDIRYHGEVVGAVPGSLGRTAYRIVREAVTNARKHAPGASVVVRASGRAEDGLTLDVVDSGGVAHSAVPGSGQGLLGLRERVRLAGGDLEHGPRPEGGWRLRAWLPWPT</sequence>
<dbReference type="InterPro" id="IPR011712">
    <property type="entry name" value="Sig_transdc_His_kin_sub3_dim/P"/>
</dbReference>
<dbReference type="PANTHER" id="PTHR24421">
    <property type="entry name" value="NITRATE/NITRITE SENSOR PROTEIN NARX-RELATED"/>
    <property type="match status" value="1"/>
</dbReference>
<dbReference type="Pfam" id="PF07730">
    <property type="entry name" value="HisKA_3"/>
    <property type="match status" value="1"/>
</dbReference>
<reference evidence="13 14" key="1">
    <citation type="submission" date="2013-07" db="EMBL/GenBank/DDBJ databases">
        <authorList>
            <consortium name="DOE Joint Genome Institute"/>
            <person name="Reeve W."/>
            <person name="Huntemann M."/>
            <person name="Han J."/>
            <person name="Chen A."/>
            <person name="Kyrpides N."/>
            <person name="Mavromatis K."/>
            <person name="Markowitz V."/>
            <person name="Palaniappan K."/>
            <person name="Ivanova N."/>
            <person name="Schaumberg A."/>
            <person name="Pati A."/>
            <person name="Liolios K."/>
            <person name="Nordberg H.P."/>
            <person name="Cantor M.N."/>
            <person name="Hua S.X."/>
            <person name="Woyke T."/>
        </authorList>
    </citation>
    <scope>NUCLEOTIDE SEQUENCE [LARGE SCALE GENOMIC DNA]</scope>
    <source>
        <strain evidence="13 14">DSM 43889</strain>
    </source>
</reference>
<evidence type="ECO:0000313" key="13">
    <source>
        <dbReference type="EMBL" id="MCP2330082.1"/>
    </source>
</evidence>
<dbReference type="SUPFAM" id="SSF55874">
    <property type="entry name" value="ATPase domain of HSP90 chaperone/DNA topoisomerase II/histidine kinase"/>
    <property type="match status" value="1"/>
</dbReference>
<evidence type="ECO:0000256" key="3">
    <source>
        <dbReference type="ARBA" id="ARBA00022553"/>
    </source>
</evidence>
<evidence type="ECO:0000313" key="14">
    <source>
        <dbReference type="Proteomes" id="UP000791080"/>
    </source>
</evidence>
<feature type="domain" description="Histidine kinase/HSP90-like ATPase" evidence="11">
    <location>
        <begin position="290"/>
        <end position="377"/>
    </location>
</feature>
<keyword evidence="6 13" id="KW-0418">Kinase</keyword>
<feature type="transmembrane region" description="Helical" evidence="10">
    <location>
        <begin position="103"/>
        <end position="121"/>
    </location>
</feature>
<proteinExistence type="predicted"/>
<evidence type="ECO:0000256" key="1">
    <source>
        <dbReference type="ARBA" id="ARBA00000085"/>
    </source>
</evidence>
<dbReference type="CDD" id="cd16917">
    <property type="entry name" value="HATPase_UhpB-NarQ-NarX-like"/>
    <property type="match status" value="1"/>
</dbReference>
<reference evidence="13 14" key="2">
    <citation type="submission" date="2022-06" db="EMBL/GenBank/DDBJ databases">
        <title>Genomic Encyclopedia of Type Strains, Phase I: the one thousand microbial genomes (KMG-I) project.</title>
        <authorList>
            <person name="Kyrpides N."/>
        </authorList>
    </citation>
    <scope>NUCLEOTIDE SEQUENCE [LARGE SCALE GENOMIC DNA]</scope>
    <source>
        <strain evidence="13 14">DSM 43889</strain>
    </source>
</reference>
<evidence type="ECO:0000259" key="11">
    <source>
        <dbReference type="Pfam" id="PF02518"/>
    </source>
</evidence>
<evidence type="ECO:0000256" key="9">
    <source>
        <dbReference type="SAM" id="Coils"/>
    </source>
</evidence>
<keyword evidence="8" id="KW-0902">Two-component regulatory system</keyword>
<dbReference type="Gene3D" id="3.30.565.10">
    <property type="entry name" value="Histidine kinase-like ATPase, C-terminal domain"/>
    <property type="match status" value="1"/>
</dbReference>
<keyword evidence="14" id="KW-1185">Reference proteome</keyword>
<keyword evidence="9" id="KW-0175">Coiled coil</keyword>
<comment type="catalytic activity">
    <reaction evidence="1">
        <text>ATP + protein L-histidine = ADP + protein N-phospho-L-histidine.</text>
        <dbReference type="EC" id="2.7.13.3"/>
    </reaction>
</comment>
<evidence type="ECO:0000256" key="10">
    <source>
        <dbReference type="SAM" id="Phobius"/>
    </source>
</evidence>
<evidence type="ECO:0000256" key="7">
    <source>
        <dbReference type="ARBA" id="ARBA00022840"/>
    </source>
</evidence>
<evidence type="ECO:0000256" key="8">
    <source>
        <dbReference type="ARBA" id="ARBA00023012"/>
    </source>
</evidence>
<protein>
    <recommendedName>
        <fullName evidence="2">histidine kinase</fullName>
        <ecNumber evidence="2">2.7.13.3</ecNumber>
    </recommendedName>
</protein>
<gene>
    <name evidence="13" type="ORF">G443_000352</name>
</gene>